<comment type="caution">
    <text evidence="2">The sequence shown here is derived from an EMBL/GenBank/DDBJ whole genome shotgun (WGS) entry which is preliminary data.</text>
</comment>
<evidence type="ECO:0000313" key="2">
    <source>
        <dbReference type="EMBL" id="KOR81968.1"/>
    </source>
</evidence>
<accession>A0A0M1NI84</accession>
<keyword evidence="1" id="KW-0812">Transmembrane</keyword>
<dbReference type="EMBL" id="LIUT01000005">
    <property type="protein sequence ID" value="KOR81968.1"/>
    <property type="molecule type" value="Genomic_DNA"/>
</dbReference>
<evidence type="ECO:0000313" key="3">
    <source>
        <dbReference type="Proteomes" id="UP000036932"/>
    </source>
</evidence>
<feature type="transmembrane region" description="Helical" evidence="1">
    <location>
        <begin position="67"/>
        <end position="100"/>
    </location>
</feature>
<sequence>MDKKKPVQLRPYHKTRYNYQKLRVCKHCHNFTILWEDSCAYCKRHALVPVMEQAEKMAKRSMQSDRLLFYIIGLSAVLVGQTFWQIVISFACMAVLLVLLLMVQRRMLHSETLHALNKLLRTHKEKIVHGLDLNQSTASAAMQEDAQLGYEIVREIASLVKNDSIRLQQIVLLQGFSLRKDMELELEPLLLDEFNPDLAAYIGEIAKLKRELINSKAISYLLTHEAEILHMKQGSQIMIDAAGAAVRKKNYIDRFPDFISRYADGLPKARFLRLYQIVRRNPGLSWNGLRDRVSAIYNEQYRSDPDFQKWD</sequence>
<name>A0A0M1NI84_9BACL</name>
<dbReference type="AlphaFoldDB" id="A0A0M1NI84"/>
<dbReference type="Proteomes" id="UP000036932">
    <property type="component" value="Unassembled WGS sequence"/>
</dbReference>
<keyword evidence="1" id="KW-1133">Transmembrane helix</keyword>
<reference evidence="3" key="1">
    <citation type="submission" date="2015-08" db="EMBL/GenBank/DDBJ databases">
        <title>Genome sequencing project for genomic taxonomy and phylogenomics of Bacillus-like bacteria.</title>
        <authorList>
            <person name="Liu B."/>
            <person name="Wang J."/>
            <person name="Zhu Y."/>
            <person name="Liu G."/>
            <person name="Chen Q."/>
            <person name="Chen Z."/>
            <person name="Lan J."/>
            <person name="Che J."/>
            <person name="Ge C."/>
            <person name="Shi H."/>
            <person name="Pan Z."/>
            <person name="Liu X."/>
        </authorList>
    </citation>
    <scope>NUCLEOTIDE SEQUENCE [LARGE SCALE GENOMIC DNA]</scope>
    <source>
        <strain evidence="3">FJAT-22460</strain>
    </source>
</reference>
<proteinExistence type="predicted"/>
<dbReference type="RefSeq" id="WP_054404301.1">
    <property type="nucleotide sequence ID" value="NZ_LIUT01000005.1"/>
</dbReference>
<evidence type="ECO:0000256" key="1">
    <source>
        <dbReference type="SAM" id="Phobius"/>
    </source>
</evidence>
<dbReference type="PATRIC" id="fig|1705565.3.peg.30"/>
<dbReference type="OrthoDB" id="2925556at2"/>
<protein>
    <submittedName>
        <fullName evidence="2">Uncharacterized protein</fullName>
    </submittedName>
</protein>
<keyword evidence="3" id="KW-1185">Reference proteome</keyword>
<keyword evidence="1" id="KW-0472">Membrane</keyword>
<organism evidence="2 3">
    <name type="scientific">Paenibacillus solani</name>
    <dbReference type="NCBI Taxonomy" id="1705565"/>
    <lineage>
        <taxon>Bacteria</taxon>
        <taxon>Bacillati</taxon>
        <taxon>Bacillota</taxon>
        <taxon>Bacilli</taxon>
        <taxon>Bacillales</taxon>
        <taxon>Paenibacillaceae</taxon>
        <taxon>Paenibacillus</taxon>
    </lineage>
</organism>
<gene>
    <name evidence="2" type="ORF">AM231_20580</name>
</gene>